<dbReference type="PROSITE" id="PS50048">
    <property type="entry name" value="ZN2_CY6_FUNGAL_2"/>
    <property type="match status" value="1"/>
</dbReference>
<protein>
    <recommendedName>
        <fullName evidence="7">Zn(2)-C6 fungal-type domain-containing protein</fullName>
    </recommendedName>
</protein>
<dbReference type="PROSITE" id="PS00463">
    <property type="entry name" value="ZN2_CY6_FUNGAL_1"/>
    <property type="match status" value="1"/>
</dbReference>
<organism evidence="8 9">
    <name type="scientific">Clathrus columnatus</name>
    <dbReference type="NCBI Taxonomy" id="1419009"/>
    <lineage>
        <taxon>Eukaryota</taxon>
        <taxon>Fungi</taxon>
        <taxon>Dikarya</taxon>
        <taxon>Basidiomycota</taxon>
        <taxon>Agaricomycotina</taxon>
        <taxon>Agaricomycetes</taxon>
        <taxon>Phallomycetidae</taxon>
        <taxon>Phallales</taxon>
        <taxon>Clathraceae</taxon>
        <taxon>Clathrus</taxon>
    </lineage>
</organism>
<evidence type="ECO:0000256" key="6">
    <source>
        <dbReference type="SAM" id="MobiDB-lite"/>
    </source>
</evidence>
<keyword evidence="9" id="KW-1185">Reference proteome</keyword>
<keyword evidence="2" id="KW-0805">Transcription regulation</keyword>
<feature type="domain" description="Zn(2)-C6 fungal-type" evidence="7">
    <location>
        <begin position="42"/>
        <end position="74"/>
    </location>
</feature>
<evidence type="ECO:0000256" key="4">
    <source>
        <dbReference type="ARBA" id="ARBA00023163"/>
    </source>
</evidence>
<comment type="subcellular location">
    <subcellularLocation>
        <location evidence="1">Nucleus</location>
    </subcellularLocation>
</comment>
<reference evidence="8" key="1">
    <citation type="submission" date="2021-10" db="EMBL/GenBank/DDBJ databases">
        <title>De novo Genome Assembly of Clathrus columnatus (Basidiomycota, Fungi) Using Illumina and Nanopore Sequence Data.</title>
        <authorList>
            <person name="Ogiso-Tanaka E."/>
            <person name="Itagaki H."/>
            <person name="Hosoya T."/>
            <person name="Hosaka K."/>
        </authorList>
    </citation>
    <scope>NUCLEOTIDE SEQUENCE</scope>
    <source>
        <strain evidence="8">MO-923</strain>
    </source>
</reference>
<evidence type="ECO:0000256" key="2">
    <source>
        <dbReference type="ARBA" id="ARBA00023015"/>
    </source>
</evidence>
<dbReference type="CDD" id="cd12148">
    <property type="entry name" value="fungal_TF_MHR"/>
    <property type="match status" value="1"/>
</dbReference>
<keyword evidence="3" id="KW-0238">DNA-binding</keyword>
<gene>
    <name evidence="8" type="ORF">Clacol_000693</name>
</gene>
<dbReference type="AlphaFoldDB" id="A0AAV5A1N5"/>
<evidence type="ECO:0000256" key="5">
    <source>
        <dbReference type="ARBA" id="ARBA00023242"/>
    </source>
</evidence>
<dbReference type="GO" id="GO:0000976">
    <property type="term" value="F:transcription cis-regulatory region binding"/>
    <property type="evidence" value="ECO:0007669"/>
    <property type="project" value="TreeGrafter"/>
</dbReference>
<accession>A0AAV5A1N5</accession>
<evidence type="ECO:0000256" key="1">
    <source>
        <dbReference type="ARBA" id="ARBA00004123"/>
    </source>
</evidence>
<dbReference type="SUPFAM" id="SSF57701">
    <property type="entry name" value="Zn2/Cys6 DNA-binding domain"/>
    <property type="match status" value="1"/>
</dbReference>
<keyword evidence="4" id="KW-0804">Transcription</keyword>
<sequence>MDTTSAKRKRQILPLGDPPPQTIFPTTQQSNEQRTALRVNRACNTCRRQKMRCDGPDTGSACSRCQSSGVECVFEKIPANKPPTIPAASRLSSLEEKVEHLQTTQLQIQQSIQEILIELRNCTSAFKEHLGLEKSEFPNKSTFPPMYNCHGCSDEFSIGRRYEIQETIESEDISDIPNRPSNMSIKSLLSITTPPSPRSTPYMEMSKSPKDLDSATPSTYILGSPELHIPYMKSTQSFLNEQSNSSLASTSKLERNVKNDDRTELLNQPNPNVKPFDARSAIREDKSHGWNPQDQTKNFHVLDASYPDPIERGLVTIHEAQRLFDLYETISSLFEARDGGSPPTTLQDALWEEAMARAKVSMFQRVTELEVIQTAWSESTGGTCWIVTGHAIRCAVEMGIHKALTKLSSTSESYDHEKTQILVSSARVWCALFAFGNSS</sequence>
<evidence type="ECO:0000259" key="7">
    <source>
        <dbReference type="PROSITE" id="PS50048"/>
    </source>
</evidence>
<dbReference type="InterPro" id="IPR051089">
    <property type="entry name" value="prtT"/>
</dbReference>
<dbReference type="Pfam" id="PF00172">
    <property type="entry name" value="Zn_clus"/>
    <property type="match status" value="1"/>
</dbReference>
<evidence type="ECO:0000313" key="8">
    <source>
        <dbReference type="EMBL" id="GJJ06501.1"/>
    </source>
</evidence>
<dbReference type="GO" id="GO:0005634">
    <property type="term" value="C:nucleus"/>
    <property type="evidence" value="ECO:0007669"/>
    <property type="project" value="UniProtKB-SubCell"/>
</dbReference>
<dbReference type="PANTHER" id="PTHR31845">
    <property type="entry name" value="FINGER DOMAIN PROTEIN, PUTATIVE-RELATED"/>
    <property type="match status" value="1"/>
</dbReference>
<evidence type="ECO:0000313" key="9">
    <source>
        <dbReference type="Proteomes" id="UP001050691"/>
    </source>
</evidence>
<comment type="caution">
    <text evidence="8">The sequence shown here is derived from an EMBL/GenBank/DDBJ whole genome shotgun (WGS) entry which is preliminary data.</text>
</comment>
<feature type="compositionally biased region" description="Basic residues" evidence="6">
    <location>
        <begin position="1"/>
        <end position="11"/>
    </location>
</feature>
<dbReference type="InterPro" id="IPR036864">
    <property type="entry name" value="Zn2-C6_fun-type_DNA-bd_sf"/>
</dbReference>
<feature type="region of interest" description="Disordered" evidence="6">
    <location>
        <begin position="188"/>
        <end position="213"/>
    </location>
</feature>
<proteinExistence type="predicted"/>
<feature type="region of interest" description="Disordered" evidence="6">
    <location>
        <begin position="256"/>
        <end position="276"/>
    </location>
</feature>
<keyword evidence="5" id="KW-0539">Nucleus</keyword>
<dbReference type="InterPro" id="IPR001138">
    <property type="entry name" value="Zn2Cys6_DnaBD"/>
</dbReference>
<name>A0AAV5A1N5_9AGAM</name>
<evidence type="ECO:0000256" key="3">
    <source>
        <dbReference type="ARBA" id="ARBA00023125"/>
    </source>
</evidence>
<dbReference type="GO" id="GO:0008270">
    <property type="term" value="F:zinc ion binding"/>
    <property type="evidence" value="ECO:0007669"/>
    <property type="project" value="InterPro"/>
</dbReference>
<dbReference type="GO" id="GO:0000981">
    <property type="term" value="F:DNA-binding transcription factor activity, RNA polymerase II-specific"/>
    <property type="evidence" value="ECO:0007669"/>
    <property type="project" value="InterPro"/>
</dbReference>
<feature type="region of interest" description="Disordered" evidence="6">
    <location>
        <begin position="1"/>
        <end position="22"/>
    </location>
</feature>
<dbReference type="CDD" id="cd00067">
    <property type="entry name" value="GAL4"/>
    <property type="match status" value="1"/>
</dbReference>
<dbReference type="EMBL" id="BPWL01000001">
    <property type="protein sequence ID" value="GJJ06501.1"/>
    <property type="molecule type" value="Genomic_DNA"/>
</dbReference>
<dbReference type="Gene3D" id="4.10.240.10">
    <property type="entry name" value="Zn(2)-C6 fungal-type DNA-binding domain"/>
    <property type="match status" value="1"/>
</dbReference>
<dbReference type="Proteomes" id="UP001050691">
    <property type="component" value="Unassembled WGS sequence"/>
</dbReference>
<dbReference type="SMART" id="SM00066">
    <property type="entry name" value="GAL4"/>
    <property type="match status" value="1"/>
</dbReference>
<dbReference type="PANTHER" id="PTHR31845:SF17">
    <property type="entry name" value="ZN(II)2CYS6 TRANSCRIPTION FACTOR (EUROFUNG)"/>
    <property type="match status" value="1"/>
</dbReference>